<dbReference type="SUPFAM" id="SSF54236">
    <property type="entry name" value="Ubiquitin-like"/>
    <property type="match status" value="1"/>
</dbReference>
<evidence type="ECO:0000313" key="3">
    <source>
        <dbReference type="Proteomes" id="UP000027138"/>
    </source>
</evidence>
<dbReference type="Pfam" id="PF18036">
    <property type="entry name" value="Ubiquitin_4"/>
    <property type="match status" value="1"/>
</dbReference>
<keyword evidence="3" id="KW-1185">Reference proteome</keyword>
<name>A0A067KEK3_JATCU</name>
<dbReference type="OrthoDB" id="72819at2759"/>
<dbReference type="PANTHER" id="PTHR14942:SF9">
    <property type="entry name" value="OS02G0188500 PROTEIN"/>
    <property type="match status" value="1"/>
</dbReference>
<protein>
    <recommendedName>
        <fullName evidence="1">SNRNP25 ubiquitin-like domain-containing protein</fullName>
    </recommendedName>
</protein>
<sequence>MTATVGELKQAVEEFFSCSPEDDMYINISWSHVWSHFCLCYKDEKLIDDKAYIRSYGIKNGHHVSSMYFYYKFLYALQGS</sequence>
<feature type="domain" description="SNRNP25 ubiquitin-like" evidence="1">
    <location>
        <begin position="2"/>
        <end position="65"/>
    </location>
</feature>
<proteinExistence type="predicted"/>
<dbReference type="PANTHER" id="PTHR14942">
    <property type="entry name" value="U11/U12 SMALL NUCLEAR RIBONUCLEOPROTEIN 25 KDA PROTEIN"/>
    <property type="match status" value="1"/>
</dbReference>
<gene>
    <name evidence="2" type="ORF">JCGZ_17036</name>
</gene>
<organism evidence="2 3">
    <name type="scientific">Jatropha curcas</name>
    <name type="common">Barbados nut</name>
    <dbReference type="NCBI Taxonomy" id="180498"/>
    <lineage>
        <taxon>Eukaryota</taxon>
        <taxon>Viridiplantae</taxon>
        <taxon>Streptophyta</taxon>
        <taxon>Embryophyta</taxon>
        <taxon>Tracheophyta</taxon>
        <taxon>Spermatophyta</taxon>
        <taxon>Magnoliopsida</taxon>
        <taxon>eudicotyledons</taxon>
        <taxon>Gunneridae</taxon>
        <taxon>Pentapetalae</taxon>
        <taxon>rosids</taxon>
        <taxon>fabids</taxon>
        <taxon>Malpighiales</taxon>
        <taxon>Euphorbiaceae</taxon>
        <taxon>Crotonoideae</taxon>
        <taxon>Jatropheae</taxon>
        <taxon>Jatropha</taxon>
    </lineage>
</organism>
<dbReference type="InterPro" id="IPR029071">
    <property type="entry name" value="Ubiquitin-like_domsf"/>
</dbReference>
<evidence type="ECO:0000259" key="1">
    <source>
        <dbReference type="Pfam" id="PF18036"/>
    </source>
</evidence>
<reference evidence="2 3" key="1">
    <citation type="journal article" date="2014" name="PLoS ONE">
        <title>Global Analysis of Gene Expression Profiles in Physic Nut (Jatropha curcas L.) Seedlings Exposed to Salt Stress.</title>
        <authorList>
            <person name="Zhang L."/>
            <person name="Zhang C."/>
            <person name="Wu P."/>
            <person name="Chen Y."/>
            <person name="Li M."/>
            <person name="Jiang H."/>
            <person name="Wu G."/>
        </authorList>
    </citation>
    <scope>NUCLEOTIDE SEQUENCE [LARGE SCALE GENOMIC DNA]</scope>
    <source>
        <strain evidence="3">cv. GZQX0401</strain>
        <tissue evidence="2">Young leaves</tissue>
    </source>
</reference>
<dbReference type="InterPro" id="IPR039690">
    <property type="entry name" value="SNRNP25"/>
</dbReference>
<dbReference type="Proteomes" id="UP000027138">
    <property type="component" value="Unassembled WGS sequence"/>
</dbReference>
<evidence type="ECO:0000313" key="2">
    <source>
        <dbReference type="EMBL" id="KDP30254.1"/>
    </source>
</evidence>
<accession>A0A067KEK3</accession>
<dbReference type="AlphaFoldDB" id="A0A067KEK3"/>
<dbReference type="Gene3D" id="3.10.20.90">
    <property type="entry name" value="Phosphatidylinositol 3-kinase Catalytic Subunit, Chain A, domain 1"/>
    <property type="match status" value="1"/>
</dbReference>
<dbReference type="CDD" id="cd17058">
    <property type="entry name" value="Ubl_SNRNP25"/>
    <property type="match status" value="1"/>
</dbReference>
<dbReference type="InterPro" id="IPR040610">
    <property type="entry name" value="SNRNP25_ubiquitin"/>
</dbReference>
<dbReference type="GO" id="GO:0000398">
    <property type="term" value="P:mRNA splicing, via spliceosome"/>
    <property type="evidence" value="ECO:0007669"/>
    <property type="project" value="InterPro"/>
</dbReference>
<dbReference type="EMBL" id="KK914699">
    <property type="protein sequence ID" value="KDP30254.1"/>
    <property type="molecule type" value="Genomic_DNA"/>
</dbReference>